<feature type="compositionally biased region" description="Basic and acidic residues" evidence="1">
    <location>
        <begin position="298"/>
        <end position="320"/>
    </location>
</feature>
<evidence type="ECO:0000256" key="1">
    <source>
        <dbReference type="SAM" id="MobiDB-lite"/>
    </source>
</evidence>
<feature type="compositionally biased region" description="Basic residues" evidence="1">
    <location>
        <begin position="201"/>
        <end position="210"/>
    </location>
</feature>
<feature type="chain" id="PRO_5047356072" evidence="3">
    <location>
        <begin position="22"/>
        <end position="375"/>
    </location>
</feature>
<reference evidence="6" key="1">
    <citation type="submission" date="2025-08" db="UniProtKB">
        <authorList>
            <consortium name="RefSeq"/>
        </authorList>
    </citation>
    <scope>IDENTIFICATION</scope>
    <source>
        <tissue evidence="6">Testes</tissue>
    </source>
</reference>
<dbReference type="RefSeq" id="XP_002742399.1">
    <property type="nucleotide sequence ID" value="XM_002742353.2"/>
</dbReference>
<organism evidence="5 6">
    <name type="scientific">Saccoglossus kowalevskii</name>
    <name type="common">Acorn worm</name>
    <dbReference type="NCBI Taxonomy" id="10224"/>
    <lineage>
        <taxon>Eukaryota</taxon>
        <taxon>Metazoa</taxon>
        <taxon>Hemichordata</taxon>
        <taxon>Enteropneusta</taxon>
        <taxon>Harrimaniidae</taxon>
        <taxon>Saccoglossus</taxon>
    </lineage>
</organism>
<evidence type="ECO:0000313" key="6">
    <source>
        <dbReference type="RefSeq" id="XP_002742399.1"/>
    </source>
</evidence>
<feature type="region of interest" description="Disordered" evidence="1">
    <location>
        <begin position="200"/>
        <end position="375"/>
    </location>
</feature>
<feature type="compositionally biased region" description="Basic residues" evidence="1">
    <location>
        <begin position="331"/>
        <end position="345"/>
    </location>
</feature>
<feature type="compositionally biased region" description="Basic and acidic residues" evidence="1">
    <location>
        <begin position="366"/>
        <end position="375"/>
    </location>
</feature>
<evidence type="ECO:0000259" key="4">
    <source>
        <dbReference type="Pfam" id="PF26284"/>
    </source>
</evidence>
<sequence length="375" mass="42765">MKTSSAVVVLVSFLVLPCVICLTLEEEIPSNSLIVTFKEVDLEQWTEDGSSSLFRTVVANITNTYCKLRLADCSLQSYHPNNSFTVHDVMITAGFPRDIKGNDLEVKFYVIIPSGSDITVASTDNVIAYDTLKSIIMSNEEMIEQQLGYTVMYIGDTLVLPPIDHTMNVIMIPISFALLVIVIVVAIGLQLHEKRRDKELHKARKARRSKISPTPENTEDGYPMKTVAAATNGEQSAYHEKTKSEKKKKKKRNDERSGDDNKGYAATPNDYNIKPNDQSTMKSDKNYDENLDGYHGSKRYDEEDKWDRSESKRSSRKYDDAYDSMEDTGRSRRHHKKKRKHRRHRDGSSENDTDFKPPSHLPPMDEPIKRHTTEI</sequence>
<protein>
    <submittedName>
        <fullName evidence="6">Uncharacterized protein LOC100376395</fullName>
    </submittedName>
</protein>
<feature type="transmembrane region" description="Helical" evidence="2">
    <location>
        <begin position="170"/>
        <end position="189"/>
    </location>
</feature>
<dbReference type="GeneID" id="100376395"/>
<evidence type="ECO:0000256" key="3">
    <source>
        <dbReference type="SAM" id="SignalP"/>
    </source>
</evidence>
<keyword evidence="2" id="KW-1133">Transmembrane helix</keyword>
<keyword evidence="2" id="KW-0472">Membrane</keyword>
<dbReference type="Proteomes" id="UP000694865">
    <property type="component" value="Unplaced"/>
</dbReference>
<accession>A0ABM0H1X1</accession>
<gene>
    <name evidence="6" type="primary">LOC100376395</name>
</gene>
<evidence type="ECO:0000256" key="2">
    <source>
        <dbReference type="SAM" id="Phobius"/>
    </source>
</evidence>
<name>A0ABM0H1X1_SACKO</name>
<evidence type="ECO:0000313" key="5">
    <source>
        <dbReference type="Proteomes" id="UP000694865"/>
    </source>
</evidence>
<dbReference type="InterPro" id="IPR058390">
    <property type="entry name" value="DUF8077"/>
</dbReference>
<keyword evidence="2" id="KW-0812">Transmembrane</keyword>
<dbReference type="Pfam" id="PF26284">
    <property type="entry name" value="DUF8077"/>
    <property type="match status" value="1"/>
</dbReference>
<feature type="compositionally biased region" description="Basic and acidic residues" evidence="1">
    <location>
        <begin position="252"/>
        <end position="262"/>
    </location>
</feature>
<feature type="domain" description="DUF8077" evidence="4">
    <location>
        <begin position="53"/>
        <end position="153"/>
    </location>
</feature>
<proteinExistence type="predicted"/>
<feature type="signal peptide" evidence="3">
    <location>
        <begin position="1"/>
        <end position="21"/>
    </location>
</feature>
<keyword evidence="5" id="KW-1185">Reference proteome</keyword>
<keyword evidence="3" id="KW-0732">Signal</keyword>